<dbReference type="AlphaFoldDB" id="A0A6I6EPD5"/>
<accession>A0A6I6EPD5</accession>
<proteinExistence type="predicted"/>
<sequence length="81" mass="9163">MKKILLGIVLFGTIILSGCGNKTVIDTKYTFTKAKIVIGNEILELNVEQWRDYDDSDQIQIIDENGKVYLTHSSNILLMSE</sequence>
<organism evidence="1 2">
    <name type="scientific">Clostridium bovifaecis</name>
    <dbReference type="NCBI Taxonomy" id="2184719"/>
    <lineage>
        <taxon>Bacteria</taxon>
        <taxon>Bacillati</taxon>
        <taxon>Bacillota</taxon>
        <taxon>Clostridia</taxon>
        <taxon>Eubacteriales</taxon>
        <taxon>Clostridiaceae</taxon>
        <taxon>Clostridium</taxon>
    </lineage>
</organism>
<dbReference type="EMBL" id="CP046522">
    <property type="protein sequence ID" value="QGU95572.1"/>
    <property type="molecule type" value="Genomic_DNA"/>
</dbReference>
<evidence type="ECO:0000313" key="2">
    <source>
        <dbReference type="Proteomes" id="UP000422764"/>
    </source>
</evidence>
<gene>
    <name evidence="1" type="ORF">GOM49_11145</name>
</gene>
<protein>
    <submittedName>
        <fullName evidence="1">Uncharacterized protein</fullName>
    </submittedName>
</protein>
<dbReference type="Proteomes" id="UP000422764">
    <property type="component" value="Chromosome"/>
</dbReference>
<reference evidence="1 2" key="1">
    <citation type="submission" date="2019-12" db="EMBL/GenBank/DDBJ databases">
        <title>Genome sequenceing of Clostridium bovifaecis.</title>
        <authorList>
            <person name="Yao Y."/>
        </authorList>
    </citation>
    <scope>NUCLEOTIDE SEQUENCE [LARGE SCALE GENOMIC DNA]</scope>
    <source>
        <strain evidence="1 2">BXX</strain>
    </source>
</reference>
<evidence type="ECO:0000313" key="1">
    <source>
        <dbReference type="EMBL" id="QGU95572.1"/>
    </source>
</evidence>
<name>A0A6I6EPD5_9CLOT</name>
<dbReference type="PROSITE" id="PS51257">
    <property type="entry name" value="PROKAR_LIPOPROTEIN"/>
    <property type="match status" value="1"/>
</dbReference>
<keyword evidence="2" id="KW-1185">Reference proteome</keyword>